<dbReference type="SUPFAM" id="SSF51905">
    <property type="entry name" value="FAD/NAD(P)-binding domain"/>
    <property type="match status" value="1"/>
</dbReference>
<protein>
    <recommendedName>
        <fullName evidence="2">NAD(P)/FAD-dependent oxidoreductase</fullName>
    </recommendedName>
</protein>
<dbReference type="PANTHER" id="PTHR10668">
    <property type="entry name" value="PHYTOENE DEHYDROGENASE"/>
    <property type="match status" value="1"/>
</dbReference>
<feature type="non-terminal residue" evidence="1">
    <location>
        <position position="145"/>
    </location>
</feature>
<evidence type="ECO:0008006" key="2">
    <source>
        <dbReference type="Google" id="ProtNLM"/>
    </source>
</evidence>
<dbReference type="InterPro" id="IPR036188">
    <property type="entry name" value="FAD/NAD-bd_sf"/>
</dbReference>
<name>X1TBS6_9ZZZZ</name>
<dbReference type="AlphaFoldDB" id="X1TBS6"/>
<evidence type="ECO:0000313" key="1">
    <source>
        <dbReference type="EMBL" id="GAJ02719.1"/>
    </source>
</evidence>
<comment type="caution">
    <text evidence="1">The sequence shown here is derived from an EMBL/GenBank/DDBJ whole genome shotgun (WGS) entry which is preliminary data.</text>
</comment>
<dbReference type="Gene3D" id="3.50.50.60">
    <property type="entry name" value="FAD/NAD(P)-binding domain"/>
    <property type="match status" value="1"/>
</dbReference>
<dbReference type="EMBL" id="BARW01033891">
    <property type="protein sequence ID" value="GAJ02719.1"/>
    <property type="molecule type" value="Genomic_DNA"/>
</dbReference>
<dbReference type="PANTHER" id="PTHR10668:SF103">
    <property type="entry name" value="PYRIDINE NUCLEOTIDE-DISULFIDE OXIDOREDUCTASE DOMAIN-CONTAINING PROTEIN 2"/>
    <property type="match status" value="1"/>
</dbReference>
<gene>
    <name evidence="1" type="ORF">S12H4_53268</name>
</gene>
<reference evidence="1" key="1">
    <citation type="journal article" date="2014" name="Front. Microbiol.">
        <title>High frequency of phylogenetically diverse reductive dehalogenase-homologous genes in deep subseafloor sedimentary metagenomes.</title>
        <authorList>
            <person name="Kawai M."/>
            <person name="Futagami T."/>
            <person name="Toyoda A."/>
            <person name="Takaki Y."/>
            <person name="Nishi S."/>
            <person name="Hori S."/>
            <person name="Arai W."/>
            <person name="Tsubouchi T."/>
            <person name="Morono Y."/>
            <person name="Uchiyama I."/>
            <person name="Ito T."/>
            <person name="Fujiyama A."/>
            <person name="Inagaki F."/>
            <person name="Takami H."/>
        </authorList>
    </citation>
    <scope>NUCLEOTIDE SEQUENCE</scope>
    <source>
        <strain evidence="1">Expedition CK06-06</strain>
    </source>
</reference>
<proteinExistence type="predicted"/>
<accession>X1TBS6</accession>
<organism evidence="1">
    <name type="scientific">marine sediment metagenome</name>
    <dbReference type="NCBI Taxonomy" id="412755"/>
    <lineage>
        <taxon>unclassified sequences</taxon>
        <taxon>metagenomes</taxon>
        <taxon>ecological metagenomes</taxon>
    </lineage>
</organism>
<sequence>MKEIFDAIIIGGGHNGQILAAYLTKAGLETLVLERRMEPGGGLCTEEVTIPGFYHNLHSYFLRWVPDLPWYKDLELDRYGARMIMPPVQAVTPFSDGKCLIFHTEEEKTLKNISYFSKKDADTYRDLLKRFQRMNEEIIVPETYS</sequence>
<dbReference type="Pfam" id="PF13450">
    <property type="entry name" value="NAD_binding_8"/>
    <property type="match status" value="1"/>
</dbReference>